<comment type="caution">
    <text evidence="9">The sequence shown here is derived from an EMBL/GenBank/DDBJ whole genome shotgun (WGS) entry which is preliminary data.</text>
</comment>
<evidence type="ECO:0000313" key="9">
    <source>
        <dbReference type="EMBL" id="RUS24246.1"/>
    </source>
</evidence>
<evidence type="ECO:0000256" key="4">
    <source>
        <dbReference type="ARBA" id="ARBA00022679"/>
    </source>
</evidence>
<feature type="domain" description="Prenyltransferase alpha-alpha toroid" evidence="8">
    <location>
        <begin position="77"/>
        <end position="261"/>
    </location>
</feature>
<accession>A0A433Q398</accession>
<dbReference type="InterPro" id="IPR001330">
    <property type="entry name" value="Prenyltrans"/>
</dbReference>
<keyword evidence="5" id="KW-0479">Metal-binding</keyword>
<evidence type="ECO:0000256" key="1">
    <source>
        <dbReference type="ARBA" id="ARBA00001947"/>
    </source>
</evidence>
<dbReference type="GO" id="GO:0004660">
    <property type="term" value="F:protein farnesyltransferase activity"/>
    <property type="evidence" value="ECO:0007669"/>
    <property type="project" value="TreeGrafter"/>
</dbReference>
<evidence type="ECO:0000259" key="8">
    <source>
        <dbReference type="Pfam" id="PF00432"/>
    </source>
</evidence>
<dbReference type="Proteomes" id="UP000274822">
    <property type="component" value="Unassembled WGS sequence"/>
</dbReference>
<evidence type="ECO:0000313" key="10">
    <source>
        <dbReference type="Proteomes" id="UP000274822"/>
    </source>
</evidence>
<reference evidence="9 10" key="1">
    <citation type="journal article" date="2018" name="New Phytol.">
        <title>Phylogenomics of Endogonaceae and evolution of mycorrhizas within Mucoromycota.</title>
        <authorList>
            <person name="Chang Y."/>
            <person name="Desiro A."/>
            <person name="Na H."/>
            <person name="Sandor L."/>
            <person name="Lipzen A."/>
            <person name="Clum A."/>
            <person name="Barry K."/>
            <person name="Grigoriev I.V."/>
            <person name="Martin F.M."/>
            <person name="Stajich J.E."/>
            <person name="Smith M.E."/>
            <person name="Bonito G."/>
            <person name="Spatafora J.W."/>
        </authorList>
    </citation>
    <scope>NUCLEOTIDE SEQUENCE [LARGE SCALE GENOMIC DNA]</scope>
    <source>
        <strain evidence="9 10">AD002</strain>
    </source>
</reference>
<dbReference type="PANTHER" id="PTHR11774">
    <property type="entry name" value="GERANYLGERANYL TRANSFERASE TYPE BETA SUBUNIT"/>
    <property type="match status" value="1"/>
</dbReference>
<dbReference type="AlphaFoldDB" id="A0A433Q398"/>
<dbReference type="GO" id="GO:0046872">
    <property type="term" value="F:metal ion binding"/>
    <property type="evidence" value="ECO:0007669"/>
    <property type="project" value="UniProtKB-KW"/>
</dbReference>
<dbReference type="EMBL" id="RBNJ01016681">
    <property type="protein sequence ID" value="RUS24246.1"/>
    <property type="molecule type" value="Genomic_DNA"/>
</dbReference>
<dbReference type="PANTHER" id="PTHR11774:SF6">
    <property type="entry name" value="PROTEIN FARNESYLTRANSFERASE SUBUNIT BETA"/>
    <property type="match status" value="1"/>
</dbReference>
<keyword evidence="7" id="KW-0862">Zinc</keyword>
<proteinExistence type="inferred from homology"/>
<dbReference type="InterPro" id="IPR045089">
    <property type="entry name" value="PGGT1B-like"/>
</dbReference>
<keyword evidence="3" id="KW-0637">Prenyltransferase</keyword>
<keyword evidence="6" id="KW-0677">Repeat</keyword>
<organism evidence="9 10">
    <name type="scientific">Jimgerdemannia flammicorona</name>
    <dbReference type="NCBI Taxonomy" id="994334"/>
    <lineage>
        <taxon>Eukaryota</taxon>
        <taxon>Fungi</taxon>
        <taxon>Fungi incertae sedis</taxon>
        <taxon>Mucoromycota</taxon>
        <taxon>Mucoromycotina</taxon>
        <taxon>Endogonomycetes</taxon>
        <taxon>Endogonales</taxon>
        <taxon>Endogonaceae</taxon>
        <taxon>Jimgerdemannia</taxon>
    </lineage>
</organism>
<evidence type="ECO:0000256" key="7">
    <source>
        <dbReference type="ARBA" id="ARBA00022833"/>
    </source>
</evidence>
<comment type="cofactor">
    <cofactor evidence="1">
        <name>Zn(2+)</name>
        <dbReference type="ChEBI" id="CHEBI:29105"/>
    </cofactor>
</comment>
<evidence type="ECO:0000256" key="5">
    <source>
        <dbReference type="ARBA" id="ARBA00022723"/>
    </source>
</evidence>
<dbReference type="Gene3D" id="1.50.10.20">
    <property type="match status" value="1"/>
</dbReference>
<evidence type="ECO:0000256" key="6">
    <source>
        <dbReference type="ARBA" id="ARBA00022737"/>
    </source>
</evidence>
<dbReference type="Pfam" id="PF00432">
    <property type="entry name" value="Prenyltrans"/>
    <property type="match status" value="1"/>
</dbReference>
<keyword evidence="4 9" id="KW-0808">Transferase</keyword>
<protein>
    <submittedName>
        <fullName evidence="9">Terpenoid cyclases/protein prenyltransferase alpha-alpha toroid</fullName>
    </submittedName>
</protein>
<sequence length="261" mass="29383">MGILNSDTDLADLCYFNDGLPTDSSIAQSSTEDSVRFLYTDYKKGSEGAQAIERHLSLLIVREYPPPCVNLCYVILLTRDKHIKFLNKGLQHLSRWLVALDASKPWLTYWILHSLELLEYEIPRDIIESIIKLLLLPSIELLHILPRPSRITHTRGVRTISKWQNSDGGFGGGANQISHLAPTYASINTLATLGTDMAYGVIDRDALYRFLMRMKLPDGSFRMHDGGEIDIRGLYCALSVAAMTNLLTPELTENCAQFILR</sequence>
<dbReference type="SUPFAM" id="SSF48239">
    <property type="entry name" value="Terpenoid cyclases/Protein prenyltransferases"/>
    <property type="match status" value="1"/>
</dbReference>
<gene>
    <name evidence="9" type="ORF">BC938DRAFT_473891</name>
</gene>
<keyword evidence="10" id="KW-1185">Reference proteome</keyword>
<comment type="similarity">
    <text evidence="2">Belongs to the protein prenyltransferase subunit beta family.</text>
</comment>
<evidence type="ECO:0000256" key="3">
    <source>
        <dbReference type="ARBA" id="ARBA00022602"/>
    </source>
</evidence>
<evidence type="ECO:0000256" key="2">
    <source>
        <dbReference type="ARBA" id="ARBA00010497"/>
    </source>
</evidence>
<dbReference type="InterPro" id="IPR008930">
    <property type="entry name" value="Terpenoid_cyclase/PrenylTrfase"/>
</dbReference>
<dbReference type="GO" id="GO:0005965">
    <property type="term" value="C:protein farnesyltransferase complex"/>
    <property type="evidence" value="ECO:0007669"/>
    <property type="project" value="TreeGrafter"/>
</dbReference>
<name>A0A433Q398_9FUNG</name>